<name>A0A0R5Z675_9GAMA</name>
<dbReference type="RefSeq" id="YP_010084465.1">
    <property type="nucleotide sequence ID" value="NC_055139.1"/>
</dbReference>
<evidence type="ECO:0000313" key="2">
    <source>
        <dbReference type="Proteomes" id="UP000296355"/>
    </source>
</evidence>
<evidence type="ECO:0000313" key="1">
    <source>
        <dbReference type="EMBL" id="AJG42934.1"/>
    </source>
</evidence>
<keyword evidence="2" id="KW-1185">Reference proteome</keyword>
<reference evidence="1" key="1">
    <citation type="submission" date="2014-11" db="EMBL/GenBank/DDBJ databases">
        <title>Gammaherpesviruses are widespread among seal species in Canada.</title>
        <authorList>
            <person name="Bellehumeur C."/>
            <person name="Nielsen O."/>
            <person name="Measures L."/>
            <person name="Harwood L."/>
            <person name="Boyle B."/>
            <person name="Gagnon C.A."/>
        </authorList>
    </citation>
    <scope>NUCLEOTIDE SEQUENCE [LARGE SCALE GENOMIC DNA]</scope>
    <source>
        <strain evidence="1">FMV04-1493874</strain>
    </source>
</reference>
<dbReference type="GeneID" id="65099459"/>
<protein>
    <submittedName>
        <fullName evidence="1">Uncharacterized protein</fullName>
    </submittedName>
</protein>
<accession>A0A0R5Z675</accession>
<organism evidence="1 2">
    <name type="scientific">phocid gammaherpesvirus 3</name>
    <dbReference type="NCBI Taxonomy" id="2560643"/>
    <lineage>
        <taxon>Viruses</taxon>
        <taxon>Duplodnaviria</taxon>
        <taxon>Heunggongvirae</taxon>
        <taxon>Peploviricota</taxon>
        <taxon>Herviviricetes</taxon>
        <taxon>Herpesvirales</taxon>
        <taxon>Orthoherpesviridae</taxon>
        <taxon>Gammaherpesvirinae</taxon>
        <taxon>Percavirus</taxon>
        <taxon>Percavirus phocidgamma3</taxon>
    </lineage>
</organism>
<proteinExistence type="predicted"/>
<dbReference type="KEGG" id="vg:65099459"/>
<dbReference type="EMBL" id="KP136799">
    <property type="protein sequence ID" value="AJG42934.1"/>
    <property type="molecule type" value="Genomic_DNA"/>
</dbReference>
<sequence length="191" mass="22225">MSIDSSTAYEYDFNVLPVSTMFFRVMTAASHPSTHGLALTPQEAMMVWIIEEQRKGGYEALVHNVHNVRFRDGERLSGKINSLIEVIRGSYFDGRYNVSKLTAVLSYAACFTKHRLDDHPQWRLQVASKLAEYFVCNWPCSMASLSKDLFDFDELAWSYFFIKQKLLVWKTKIQIRLPTRSSYNLLQNKEY</sequence>
<dbReference type="Proteomes" id="UP000296355">
    <property type="component" value="Segment"/>
</dbReference>